<dbReference type="SMR" id="A2FC02"/>
<protein>
    <submittedName>
        <fullName evidence="2">Uncharacterized protein</fullName>
    </submittedName>
</protein>
<reference evidence="2" key="2">
    <citation type="journal article" date="2007" name="Science">
        <title>Draft genome sequence of the sexually transmitted pathogen Trichomonas vaginalis.</title>
        <authorList>
            <person name="Carlton J.M."/>
            <person name="Hirt R.P."/>
            <person name="Silva J.C."/>
            <person name="Delcher A.L."/>
            <person name="Schatz M."/>
            <person name="Zhao Q."/>
            <person name="Wortman J.R."/>
            <person name="Bidwell S.L."/>
            <person name="Alsmark U.C.M."/>
            <person name="Besteiro S."/>
            <person name="Sicheritz-Ponten T."/>
            <person name="Noel C.J."/>
            <person name="Dacks J.B."/>
            <person name="Foster P.G."/>
            <person name="Simillion C."/>
            <person name="Van de Peer Y."/>
            <person name="Miranda-Saavedra D."/>
            <person name="Barton G.J."/>
            <person name="Westrop G.D."/>
            <person name="Mueller S."/>
            <person name="Dessi D."/>
            <person name="Fiori P.L."/>
            <person name="Ren Q."/>
            <person name="Paulsen I."/>
            <person name="Zhang H."/>
            <person name="Bastida-Corcuera F.D."/>
            <person name="Simoes-Barbosa A."/>
            <person name="Brown M.T."/>
            <person name="Hayes R.D."/>
            <person name="Mukherjee M."/>
            <person name="Okumura C.Y."/>
            <person name="Schneider R."/>
            <person name="Smith A.J."/>
            <person name="Vanacova S."/>
            <person name="Villalvazo M."/>
            <person name="Haas B.J."/>
            <person name="Pertea M."/>
            <person name="Feldblyum T.V."/>
            <person name="Utterback T.R."/>
            <person name="Shu C.L."/>
            <person name="Osoegawa K."/>
            <person name="de Jong P.J."/>
            <person name="Hrdy I."/>
            <person name="Horvathova L."/>
            <person name="Zubacova Z."/>
            <person name="Dolezal P."/>
            <person name="Malik S.B."/>
            <person name="Logsdon J.M. Jr."/>
            <person name="Henze K."/>
            <person name="Gupta A."/>
            <person name="Wang C.C."/>
            <person name="Dunne R.L."/>
            <person name="Upcroft J.A."/>
            <person name="Upcroft P."/>
            <person name="White O."/>
            <person name="Salzberg S.L."/>
            <person name="Tang P."/>
            <person name="Chiu C.-H."/>
            <person name="Lee Y.-S."/>
            <person name="Embley T.M."/>
            <person name="Coombs G.H."/>
            <person name="Mottram J.C."/>
            <person name="Tachezy J."/>
            <person name="Fraser-Liggett C.M."/>
            <person name="Johnson P.J."/>
        </authorList>
    </citation>
    <scope>NUCLEOTIDE SEQUENCE [LARGE SCALE GENOMIC DNA]</scope>
    <source>
        <strain evidence="2">G3</strain>
    </source>
</reference>
<evidence type="ECO:0000313" key="2">
    <source>
        <dbReference type="EMBL" id="EAX97548.1"/>
    </source>
</evidence>
<dbReference type="Proteomes" id="UP000001542">
    <property type="component" value="Unassembled WGS sequence"/>
</dbReference>
<sequence length="312" mass="35769">MSIFQSRKTVLLHDMTSIQKYLRYAADYHAEYAKTWKTMGENLFQMMTGQNSAITPQMTRFSEIMAEIGQCHERLAAEELRNSEDFNDIIERYNVLYRTNSEHVAAKEKYKAACAALEKAIETDKAEESRPDYEAKRKVKCQNEIEKQRSNKAQTLKDTISTLEALIATRTKYSAFKVRRLISGWNRFGHALKVESQNEIDLIAKAQDVLDEIKNTKVVDPENLKNMERAIESHIEAAPAPAIVPTQETFEEANKAFDAPPVDEEPLNIPEQHQAPEIPEEPHEEPIEEHHEDLVLPDEDYQPAPEGVNPFE</sequence>
<evidence type="ECO:0000313" key="3">
    <source>
        <dbReference type="Proteomes" id="UP000001542"/>
    </source>
</evidence>
<dbReference type="KEGG" id="tva:4755334"/>
<feature type="compositionally biased region" description="Basic and acidic residues" evidence="1">
    <location>
        <begin position="280"/>
        <end position="293"/>
    </location>
</feature>
<dbReference type="RefSeq" id="XP_001310478.1">
    <property type="nucleotide sequence ID" value="XM_001310477.1"/>
</dbReference>
<accession>A2FC02</accession>
<proteinExistence type="predicted"/>
<dbReference type="EMBL" id="DS113710">
    <property type="protein sequence ID" value="EAX97548.1"/>
    <property type="molecule type" value="Genomic_DNA"/>
</dbReference>
<feature type="region of interest" description="Disordered" evidence="1">
    <location>
        <begin position="259"/>
        <end position="293"/>
    </location>
</feature>
<dbReference type="InParanoid" id="A2FC02"/>
<dbReference type="VEuPathDB" id="TrichDB:TVAG_006790"/>
<evidence type="ECO:0000256" key="1">
    <source>
        <dbReference type="SAM" id="MobiDB-lite"/>
    </source>
</evidence>
<reference evidence="2" key="1">
    <citation type="submission" date="2006-10" db="EMBL/GenBank/DDBJ databases">
        <authorList>
            <person name="Amadeo P."/>
            <person name="Zhao Q."/>
            <person name="Wortman J."/>
            <person name="Fraser-Liggett C."/>
            <person name="Carlton J."/>
        </authorList>
    </citation>
    <scope>NUCLEOTIDE SEQUENCE</scope>
    <source>
        <strain evidence="2">G3</strain>
    </source>
</reference>
<keyword evidence="3" id="KW-1185">Reference proteome</keyword>
<name>A2FC02_TRIV3</name>
<gene>
    <name evidence="2" type="ORF">TVAG_006790</name>
</gene>
<dbReference type="VEuPathDB" id="TrichDB:TVAGG3_0964170"/>
<organism evidence="2 3">
    <name type="scientific">Trichomonas vaginalis (strain ATCC PRA-98 / G3)</name>
    <dbReference type="NCBI Taxonomy" id="412133"/>
    <lineage>
        <taxon>Eukaryota</taxon>
        <taxon>Metamonada</taxon>
        <taxon>Parabasalia</taxon>
        <taxon>Trichomonadida</taxon>
        <taxon>Trichomonadidae</taxon>
        <taxon>Trichomonas</taxon>
    </lineage>
</organism>
<dbReference type="AlphaFoldDB" id="A2FC02"/>